<dbReference type="SUPFAM" id="SSF81321">
    <property type="entry name" value="Family A G protein-coupled receptor-like"/>
    <property type="match status" value="1"/>
</dbReference>
<evidence type="ECO:0000256" key="5">
    <source>
        <dbReference type="ARBA" id="ARBA00023136"/>
    </source>
</evidence>
<keyword evidence="3 8" id="KW-1133">Transmembrane helix</keyword>
<dbReference type="PROSITE" id="PS50262">
    <property type="entry name" value="G_PROTEIN_RECEP_F1_2"/>
    <property type="match status" value="1"/>
</dbReference>
<evidence type="ECO:0000256" key="2">
    <source>
        <dbReference type="ARBA" id="ARBA00022692"/>
    </source>
</evidence>
<evidence type="ECO:0000256" key="6">
    <source>
        <dbReference type="ARBA" id="ARBA00023170"/>
    </source>
</evidence>
<keyword evidence="5 8" id="KW-0472">Membrane</keyword>
<feature type="transmembrane region" description="Helical" evidence="8">
    <location>
        <begin position="33"/>
        <end position="58"/>
    </location>
</feature>
<protein>
    <recommendedName>
        <fullName evidence="9">G-protein coupled receptors family 1 profile domain-containing protein</fullName>
    </recommendedName>
</protein>
<evidence type="ECO:0000313" key="11">
    <source>
        <dbReference type="Proteomes" id="UP001608902"/>
    </source>
</evidence>
<dbReference type="AlphaFoldDB" id="A0ABD6F280"/>
<gene>
    <name evidence="10" type="ORF">AB6A40_010773</name>
</gene>
<evidence type="ECO:0000256" key="7">
    <source>
        <dbReference type="ARBA" id="ARBA00023224"/>
    </source>
</evidence>
<dbReference type="PANTHER" id="PTHR24235:SF2">
    <property type="entry name" value="G-PROTEIN COUPLED RECEPTORS FAMILY 1 PROFILE DOMAIN-CONTAINING PROTEIN"/>
    <property type="match status" value="1"/>
</dbReference>
<dbReference type="PANTHER" id="PTHR24235">
    <property type="entry name" value="NEUROPEPTIDE Y RECEPTOR"/>
    <property type="match status" value="1"/>
</dbReference>
<feature type="domain" description="G-protein coupled receptors family 1 profile" evidence="9">
    <location>
        <begin position="1"/>
        <end position="54"/>
    </location>
</feature>
<dbReference type="GO" id="GO:0016020">
    <property type="term" value="C:membrane"/>
    <property type="evidence" value="ECO:0007669"/>
    <property type="project" value="UniProtKB-SubCell"/>
</dbReference>
<comment type="subcellular location">
    <subcellularLocation>
        <location evidence="1">Membrane</location>
        <topology evidence="1">Multi-pass membrane protein</topology>
    </subcellularLocation>
</comment>
<keyword evidence="6" id="KW-0675">Receptor</keyword>
<evidence type="ECO:0000256" key="3">
    <source>
        <dbReference type="ARBA" id="ARBA00022989"/>
    </source>
</evidence>
<organism evidence="10 11">
    <name type="scientific">Gnathostoma spinigerum</name>
    <dbReference type="NCBI Taxonomy" id="75299"/>
    <lineage>
        <taxon>Eukaryota</taxon>
        <taxon>Metazoa</taxon>
        <taxon>Ecdysozoa</taxon>
        <taxon>Nematoda</taxon>
        <taxon>Chromadorea</taxon>
        <taxon>Rhabditida</taxon>
        <taxon>Spirurina</taxon>
        <taxon>Gnathostomatomorpha</taxon>
        <taxon>Gnathostomatoidea</taxon>
        <taxon>Gnathostomatidae</taxon>
        <taxon>Gnathostoma</taxon>
    </lineage>
</organism>
<keyword evidence="11" id="KW-1185">Reference proteome</keyword>
<accession>A0ABD6F280</accession>
<dbReference type="Proteomes" id="UP001608902">
    <property type="component" value="Unassembled WGS sequence"/>
</dbReference>
<dbReference type="GO" id="GO:0004930">
    <property type="term" value="F:G protein-coupled receptor activity"/>
    <property type="evidence" value="ECO:0007669"/>
    <property type="project" value="UniProtKB-KW"/>
</dbReference>
<keyword evidence="2 8" id="KW-0812">Transmembrane</keyword>
<evidence type="ECO:0000256" key="1">
    <source>
        <dbReference type="ARBA" id="ARBA00004141"/>
    </source>
</evidence>
<sequence>MVIAFIGCWLPLTAVNLVKDFQKEPKFLQQQPYLWPLIAHVIAMSTVIWNPLLFFWLTRRSKHPILRRIRASSDAFSHFLSRLTSFRRQSTFASRISQSSIGYRTSRRACIRAGDTIASQGHPLLARLSTPGHRIDKVIMIRKMTH</sequence>
<name>A0ABD6F280_9BILA</name>
<dbReference type="InterPro" id="IPR017452">
    <property type="entry name" value="GPCR_Rhodpsn_7TM"/>
</dbReference>
<comment type="caution">
    <text evidence="10">The sequence shown here is derived from an EMBL/GenBank/DDBJ whole genome shotgun (WGS) entry which is preliminary data.</text>
</comment>
<evidence type="ECO:0000313" key="10">
    <source>
        <dbReference type="EMBL" id="MFH4984064.1"/>
    </source>
</evidence>
<dbReference type="EMBL" id="JBGFUD010015075">
    <property type="protein sequence ID" value="MFH4984064.1"/>
    <property type="molecule type" value="Genomic_DNA"/>
</dbReference>
<evidence type="ECO:0000256" key="4">
    <source>
        <dbReference type="ARBA" id="ARBA00023040"/>
    </source>
</evidence>
<evidence type="ECO:0000259" key="9">
    <source>
        <dbReference type="PROSITE" id="PS50262"/>
    </source>
</evidence>
<keyword evidence="7" id="KW-0807">Transducer</keyword>
<keyword evidence="4" id="KW-0297">G-protein coupled receptor</keyword>
<reference evidence="10 11" key="1">
    <citation type="submission" date="2024-08" db="EMBL/GenBank/DDBJ databases">
        <title>Gnathostoma spinigerum genome.</title>
        <authorList>
            <person name="Gonzalez-Bertolin B."/>
            <person name="Monzon S."/>
            <person name="Zaballos A."/>
            <person name="Jimenez P."/>
            <person name="Dekumyoy P."/>
            <person name="Varona S."/>
            <person name="Cuesta I."/>
            <person name="Sumanam S."/>
            <person name="Adisakwattana P."/>
            <person name="Gasser R.B."/>
            <person name="Hernandez-Gonzalez A."/>
            <person name="Young N.D."/>
            <person name="Perteguer M.J."/>
        </authorList>
    </citation>
    <scope>NUCLEOTIDE SEQUENCE [LARGE SCALE GENOMIC DNA]</scope>
    <source>
        <strain evidence="10">AL3</strain>
        <tissue evidence="10">Liver</tissue>
    </source>
</reference>
<proteinExistence type="predicted"/>
<evidence type="ECO:0000256" key="8">
    <source>
        <dbReference type="SAM" id="Phobius"/>
    </source>
</evidence>
<dbReference type="Gene3D" id="1.20.1070.10">
    <property type="entry name" value="Rhodopsin 7-helix transmembrane proteins"/>
    <property type="match status" value="1"/>
</dbReference>